<dbReference type="Proteomes" id="UP000466442">
    <property type="component" value="Unassembled WGS sequence"/>
</dbReference>
<proteinExistence type="predicted"/>
<dbReference type="EMBL" id="WIXP02000014">
    <property type="protein sequence ID" value="KAF6199990.1"/>
    <property type="molecule type" value="Genomic_DNA"/>
</dbReference>
<keyword evidence="3" id="KW-1185">Reference proteome</keyword>
<evidence type="ECO:0000313" key="2">
    <source>
        <dbReference type="EMBL" id="KAF6199990.1"/>
    </source>
</evidence>
<comment type="caution">
    <text evidence="2">The sequence shown here is derived from an EMBL/GenBank/DDBJ whole genome shotgun (WGS) entry which is preliminary data.</text>
</comment>
<protein>
    <submittedName>
        <fullName evidence="2">Uncharacterized protein</fullName>
    </submittedName>
</protein>
<organism evidence="2 3">
    <name type="scientific">Apolygus lucorum</name>
    <name type="common">Small green plant bug</name>
    <name type="synonym">Lygocoris lucorum</name>
    <dbReference type="NCBI Taxonomy" id="248454"/>
    <lineage>
        <taxon>Eukaryota</taxon>
        <taxon>Metazoa</taxon>
        <taxon>Ecdysozoa</taxon>
        <taxon>Arthropoda</taxon>
        <taxon>Hexapoda</taxon>
        <taxon>Insecta</taxon>
        <taxon>Pterygota</taxon>
        <taxon>Neoptera</taxon>
        <taxon>Paraneoptera</taxon>
        <taxon>Hemiptera</taxon>
        <taxon>Heteroptera</taxon>
        <taxon>Panheteroptera</taxon>
        <taxon>Cimicomorpha</taxon>
        <taxon>Miridae</taxon>
        <taxon>Mirini</taxon>
        <taxon>Apolygus</taxon>
    </lineage>
</organism>
<feature type="compositionally biased region" description="Basic and acidic residues" evidence="1">
    <location>
        <begin position="45"/>
        <end position="57"/>
    </location>
</feature>
<accession>A0A8S9WSS7</accession>
<gene>
    <name evidence="2" type="ORF">GE061_006289</name>
</gene>
<sequence>MKKSLNFTIIQTILTEILTLKLKAQKRNLMRILITTGNQNVPQSRNRDQQTHYKTNWDHQVPPHYERNRDGNQLVHL</sequence>
<reference evidence="2" key="1">
    <citation type="journal article" date="2021" name="Mol. Ecol. Resour.">
        <title>Apolygus lucorum genome provides insights into omnivorousness and mesophyll feeding.</title>
        <authorList>
            <person name="Liu Y."/>
            <person name="Liu H."/>
            <person name="Wang H."/>
            <person name="Huang T."/>
            <person name="Liu B."/>
            <person name="Yang B."/>
            <person name="Yin L."/>
            <person name="Li B."/>
            <person name="Zhang Y."/>
            <person name="Zhang S."/>
            <person name="Jiang F."/>
            <person name="Zhang X."/>
            <person name="Ren Y."/>
            <person name="Wang B."/>
            <person name="Wang S."/>
            <person name="Lu Y."/>
            <person name="Wu K."/>
            <person name="Fan W."/>
            <person name="Wang G."/>
        </authorList>
    </citation>
    <scope>NUCLEOTIDE SEQUENCE</scope>
    <source>
        <strain evidence="2">12Hb</strain>
    </source>
</reference>
<feature type="region of interest" description="Disordered" evidence="1">
    <location>
        <begin position="38"/>
        <end position="77"/>
    </location>
</feature>
<evidence type="ECO:0000256" key="1">
    <source>
        <dbReference type="SAM" id="MobiDB-lite"/>
    </source>
</evidence>
<evidence type="ECO:0000313" key="3">
    <source>
        <dbReference type="Proteomes" id="UP000466442"/>
    </source>
</evidence>
<name>A0A8S9WSS7_APOLU</name>
<dbReference type="AlphaFoldDB" id="A0A8S9WSS7"/>